<dbReference type="Proteomes" id="UP000681720">
    <property type="component" value="Unassembled WGS sequence"/>
</dbReference>
<evidence type="ECO:0000313" key="1">
    <source>
        <dbReference type="EMBL" id="CAF4596138.1"/>
    </source>
</evidence>
<dbReference type="EMBL" id="CAJOBJ010102886">
    <property type="protein sequence ID" value="CAF4596138.1"/>
    <property type="molecule type" value="Genomic_DNA"/>
</dbReference>
<comment type="caution">
    <text evidence="1">The sequence shown here is derived from an EMBL/GenBank/DDBJ whole genome shotgun (WGS) entry which is preliminary data.</text>
</comment>
<protein>
    <submittedName>
        <fullName evidence="1">Uncharacterized protein</fullName>
    </submittedName>
</protein>
<evidence type="ECO:0000313" key="2">
    <source>
        <dbReference type="Proteomes" id="UP000681720"/>
    </source>
</evidence>
<proteinExistence type="predicted"/>
<name>A0A8S2Z4E1_9BILA</name>
<sequence length="74" mass="8300">ETIIESASYPELKPLHIITHYCVLPFNKTCAPRLAISRCELIEELMKILDVKTGDNGLTVDNVSKFCAQALEHN</sequence>
<feature type="non-terminal residue" evidence="1">
    <location>
        <position position="1"/>
    </location>
</feature>
<feature type="non-terminal residue" evidence="1">
    <location>
        <position position="74"/>
    </location>
</feature>
<gene>
    <name evidence="1" type="ORF">GIL414_LOCUS38715</name>
</gene>
<organism evidence="1 2">
    <name type="scientific">Rotaria magnacalcarata</name>
    <dbReference type="NCBI Taxonomy" id="392030"/>
    <lineage>
        <taxon>Eukaryota</taxon>
        <taxon>Metazoa</taxon>
        <taxon>Spiralia</taxon>
        <taxon>Gnathifera</taxon>
        <taxon>Rotifera</taxon>
        <taxon>Eurotatoria</taxon>
        <taxon>Bdelloidea</taxon>
        <taxon>Philodinida</taxon>
        <taxon>Philodinidae</taxon>
        <taxon>Rotaria</taxon>
    </lineage>
</organism>
<reference evidence="1" key="1">
    <citation type="submission" date="2021-02" db="EMBL/GenBank/DDBJ databases">
        <authorList>
            <person name="Nowell W R."/>
        </authorList>
    </citation>
    <scope>NUCLEOTIDE SEQUENCE</scope>
</reference>
<dbReference type="Pfam" id="PF21040">
    <property type="entry name" value="CEP104-like_TOG"/>
    <property type="match status" value="1"/>
</dbReference>
<accession>A0A8S2Z4E1</accession>
<dbReference type="AlphaFoldDB" id="A0A8S2Z4E1"/>